<feature type="compositionally biased region" description="Acidic residues" evidence="1">
    <location>
        <begin position="314"/>
        <end position="330"/>
    </location>
</feature>
<feature type="compositionally biased region" description="Basic and acidic residues" evidence="1">
    <location>
        <begin position="403"/>
        <end position="420"/>
    </location>
</feature>
<evidence type="ECO:0000256" key="1">
    <source>
        <dbReference type="SAM" id="MobiDB-lite"/>
    </source>
</evidence>
<dbReference type="AlphaFoldDB" id="A0A420YKF7"/>
<feature type="compositionally biased region" description="Basic and acidic residues" evidence="1">
    <location>
        <begin position="163"/>
        <end position="185"/>
    </location>
</feature>
<accession>A0A420YKF7</accession>
<name>A0A420YKF7_9PEZI</name>
<gene>
    <name evidence="2" type="ORF">DL546_009002</name>
</gene>
<feature type="region of interest" description="Disordered" evidence="1">
    <location>
        <begin position="127"/>
        <end position="202"/>
    </location>
</feature>
<reference evidence="2 3" key="1">
    <citation type="submission" date="2018-08" db="EMBL/GenBank/DDBJ databases">
        <title>Draft genome of the lignicolous fungus Coniochaeta pulveracea.</title>
        <authorList>
            <person name="Borstlap C.J."/>
            <person name="De Witt R.N."/>
            <person name="Botha A."/>
            <person name="Volschenk H."/>
        </authorList>
    </citation>
    <scope>NUCLEOTIDE SEQUENCE [LARGE SCALE GENOMIC DNA]</scope>
    <source>
        <strain evidence="2 3">CAB683</strain>
    </source>
</reference>
<dbReference type="Proteomes" id="UP000275385">
    <property type="component" value="Unassembled WGS sequence"/>
</dbReference>
<feature type="compositionally biased region" description="Acidic residues" evidence="1">
    <location>
        <begin position="256"/>
        <end position="269"/>
    </location>
</feature>
<dbReference type="EMBL" id="QVQW01000005">
    <property type="protein sequence ID" value="RKU48369.1"/>
    <property type="molecule type" value="Genomic_DNA"/>
</dbReference>
<protein>
    <submittedName>
        <fullName evidence="2">Uncharacterized protein</fullName>
    </submittedName>
</protein>
<feature type="compositionally biased region" description="Basic and acidic residues" evidence="1">
    <location>
        <begin position="284"/>
        <end position="313"/>
    </location>
</feature>
<comment type="caution">
    <text evidence="2">The sequence shown here is derived from an EMBL/GenBank/DDBJ whole genome shotgun (WGS) entry which is preliminary data.</text>
</comment>
<proteinExistence type="predicted"/>
<feature type="compositionally biased region" description="Low complexity" evidence="1">
    <location>
        <begin position="136"/>
        <end position="146"/>
    </location>
</feature>
<evidence type="ECO:0000313" key="2">
    <source>
        <dbReference type="EMBL" id="RKU48369.1"/>
    </source>
</evidence>
<feature type="region of interest" description="Disordered" evidence="1">
    <location>
        <begin position="234"/>
        <end position="434"/>
    </location>
</feature>
<feature type="compositionally biased region" description="Acidic residues" evidence="1">
    <location>
        <begin position="421"/>
        <end position="434"/>
    </location>
</feature>
<feature type="compositionally biased region" description="Basic and acidic residues" evidence="1">
    <location>
        <begin position="246"/>
        <end position="255"/>
    </location>
</feature>
<sequence>MLLLRSKELYMVLFLEMIFQPYVHPKQQPLRAGEGESSAVITAITAIASHSAPIRGDMRRDISVHATLFTRCLEFRPEGFRSLNTNVELISNLVLHQVTTMLTPLPPHPRASMRLLDHDPLDKYRSVHHTEEQGQDSDSSSSSSHSNEPHPASIPDQEQDTSSGKENRIEDLDIETPHGRFDSGHKYQPQTDEERTLVEENDIDPGVVVVSIECNEDVATGRECLNMNCAIHHHQTSEDSNDEGSPCERTERKDADQEEVSGSENTEADAVEHHESEADDLDEGETHRDTHGDEVPGRDSFTHHPARDMKVDDEHQENDFEEGSSNDDSSDDRADNEYPDTPERLMAYVTEEGLISDSDSERNDASSDEENDHDDSDEDDQDSPPRKKQKRVHAPASEPELEEQGHKYATDQEMVDKGNKEEEEDDSGDDGENE</sequence>
<keyword evidence="3" id="KW-1185">Reference proteome</keyword>
<evidence type="ECO:0000313" key="3">
    <source>
        <dbReference type="Proteomes" id="UP000275385"/>
    </source>
</evidence>
<organism evidence="2 3">
    <name type="scientific">Coniochaeta pulveracea</name>
    <dbReference type="NCBI Taxonomy" id="177199"/>
    <lineage>
        <taxon>Eukaryota</taxon>
        <taxon>Fungi</taxon>
        <taxon>Dikarya</taxon>
        <taxon>Ascomycota</taxon>
        <taxon>Pezizomycotina</taxon>
        <taxon>Sordariomycetes</taxon>
        <taxon>Sordariomycetidae</taxon>
        <taxon>Coniochaetales</taxon>
        <taxon>Coniochaetaceae</taxon>
        <taxon>Coniochaeta</taxon>
    </lineage>
</organism>
<feature type="compositionally biased region" description="Acidic residues" evidence="1">
    <location>
        <begin position="366"/>
        <end position="382"/>
    </location>
</feature>